<organism evidence="3 4">
    <name type="scientific">Kribbella alba</name>
    <dbReference type="NCBI Taxonomy" id="190197"/>
    <lineage>
        <taxon>Bacteria</taxon>
        <taxon>Bacillati</taxon>
        <taxon>Actinomycetota</taxon>
        <taxon>Actinomycetes</taxon>
        <taxon>Propionibacteriales</taxon>
        <taxon>Kribbellaceae</taxon>
        <taxon>Kribbella</taxon>
    </lineage>
</organism>
<protein>
    <submittedName>
        <fullName evidence="3">Uncharacterized protein</fullName>
    </submittedName>
</protein>
<proteinExistence type="predicted"/>
<feature type="region of interest" description="Disordered" evidence="1">
    <location>
        <begin position="1"/>
        <end position="91"/>
    </location>
</feature>
<feature type="compositionally biased region" description="Basic and acidic residues" evidence="1">
    <location>
        <begin position="1"/>
        <end position="18"/>
    </location>
</feature>
<keyword evidence="2" id="KW-0472">Membrane</keyword>
<keyword evidence="4" id="KW-1185">Reference proteome</keyword>
<evidence type="ECO:0000313" key="4">
    <source>
        <dbReference type="Proteomes" id="UP001501319"/>
    </source>
</evidence>
<dbReference type="RefSeq" id="WP_344114565.1">
    <property type="nucleotide sequence ID" value="NZ_BAAANE010000009.1"/>
</dbReference>
<feature type="compositionally biased region" description="Low complexity" evidence="1">
    <location>
        <begin position="121"/>
        <end position="151"/>
    </location>
</feature>
<keyword evidence="2" id="KW-1133">Transmembrane helix</keyword>
<dbReference type="Proteomes" id="UP001501319">
    <property type="component" value="Unassembled WGS sequence"/>
</dbReference>
<feature type="transmembrane region" description="Helical" evidence="2">
    <location>
        <begin position="96"/>
        <end position="118"/>
    </location>
</feature>
<evidence type="ECO:0000313" key="3">
    <source>
        <dbReference type="EMBL" id="GAA1652650.1"/>
    </source>
</evidence>
<dbReference type="EMBL" id="BAAANE010000009">
    <property type="protein sequence ID" value="GAA1652650.1"/>
    <property type="molecule type" value="Genomic_DNA"/>
</dbReference>
<reference evidence="4" key="1">
    <citation type="journal article" date="2019" name="Int. J. Syst. Evol. Microbiol.">
        <title>The Global Catalogue of Microorganisms (GCM) 10K type strain sequencing project: providing services to taxonomists for standard genome sequencing and annotation.</title>
        <authorList>
            <consortium name="The Broad Institute Genomics Platform"/>
            <consortium name="The Broad Institute Genome Sequencing Center for Infectious Disease"/>
            <person name="Wu L."/>
            <person name="Ma J."/>
        </authorList>
    </citation>
    <scope>NUCLEOTIDE SEQUENCE [LARGE SCALE GENOMIC DNA]</scope>
    <source>
        <strain evidence="4">JCM 14306</strain>
    </source>
</reference>
<gene>
    <name evidence="3" type="ORF">GCM10009744_50720</name>
</gene>
<feature type="compositionally biased region" description="Gly residues" evidence="1">
    <location>
        <begin position="46"/>
        <end position="68"/>
    </location>
</feature>
<name>A0ABP4RNX7_9ACTN</name>
<sequence length="325" mass="32742">MNGKGSKDPDNPWLRRPDTAGAPDAGPAGTPGTGAAASTGAAEGSPAGGAPGPGSPVVGGTGVQGGPGASAAGVQAGPASLQPPVRGTKKRPKVPGLLVPIGAGMGVVALVAVALTLLTRGDGSAGPTTSPSITDITPPITATTPSVTGTPPITPTTPPVTGTTPPITGSTPNPTYRPPADAIPVAFGVSVVPVAGWTLLVRETEGKQLVNYAPNSEPRAFFWVRQKLNVSAKNYLLGIVEGETANEVAQLGSTRNLPCPRDVLEECVAITYTSTSKGVQVQGFVEAYRRKDGVTTALDFRTRADFALTALADSNLMRKSVIDSL</sequence>
<feature type="transmembrane region" description="Helical" evidence="2">
    <location>
        <begin position="182"/>
        <end position="201"/>
    </location>
</feature>
<feature type="compositionally biased region" description="Low complexity" evidence="1">
    <location>
        <begin position="20"/>
        <end position="45"/>
    </location>
</feature>
<feature type="region of interest" description="Disordered" evidence="1">
    <location>
        <begin position="121"/>
        <end position="177"/>
    </location>
</feature>
<keyword evidence="2" id="KW-0812">Transmembrane</keyword>
<feature type="compositionally biased region" description="Low complexity" evidence="1">
    <location>
        <begin position="159"/>
        <end position="174"/>
    </location>
</feature>
<accession>A0ABP4RNX7</accession>
<evidence type="ECO:0000256" key="1">
    <source>
        <dbReference type="SAM" id="MobiDB-lite"/>
    </source>
</evidence>
<evidence type="ECO:0000256" key="2">
    <source>
        <dbReference type="SAM" id="Phobius"/>
    </source>
</evidence>
<comment type="caution">
    <text evidence="3">The sequence shown here is derived from an EMBL/GenBank/DDBJ whole genome shotgun (WGS) entry which is preliminary data.</text>
</comment>